<dbReference type="AlphaFoldDB" id="A0A3D0KBT5"/>
<dbReference type="GO" id="GO:0003676">
    <property type="term" value="F:nucleic acid binding"/>
    <property type="evidence" value="ECO:0007669"/>
    <property type="project" value="InterPro"/>
</dbReference>
<dbReference type="GO" id="GO:0004519">
    <property type="term" value="F:endonuclease activity"/>
    <property type="evidence" value="ECO:0007669"/>
    <property type="project" value="UniProtKB-KW"/>
</dbReference>
<dbReference type="EMBL" id="DOTR01000011">
    <property type="protein sequence ID" value="HCA00976.1"/>
    <property type="molecule type" value="Genomic_DNA"/>
</dbReference>
<proteinExistence type="predicted"/>
<evidence type="ECO:0000259" key="1">
    <source>
        <dbReference type="Pfam" id="PF08722"/>
    </source>
</evidence>
<protein>
    <submittedName>
        <fullName evidence="2">Heteromeric transposase endonuclease subunit TnsA</fullName>
    </submittedName>
</protein>
<dbReference type="InterPro" id="IPR011856">
    <property type="entry name" value="tRNA_endonuc-like_dom_sf"/>
</dbReference>
<dbReference type="InterPro" id="IPR014833">
    <property type="entry name" value="TnsA_N"/>
</dbReference>
<sequence length="191" mass="22220">MILDFDPLVATVCEQPLTLKYQDDDRKRRQYTPDMLVTYSDEAAPILYEVKYREDLRENWHIMKPKFQAAIRYCKQQGWGFRIVTEREIRGTGLLNNARFLRAYRDLAEDSATATHLARTLAVLGETTPEILLTAAYANEEKRMCALSCLWQMIAIGRVHADLIRPLNMSSPIWITNGEGFLWLQSPLFYR</sequence>
<dbReference type="Pfam" id="PF08722">
    <property type="entry name" value="Tn7_TnsA-like_N"/>
    <property type="match status" value="1"/>
</dbReference>
<organism evidence="2">
    <name type="scientific">Halomonas campaniensis</name>
    <dbReference type="NCBI Taxonomy" id="213554"/>
    <lineage>
        <taxon>Bacteria</taxon>
        <taxon>Pseudomonadati</taxon>
        <taxon>Pseudomonadota</taxon>
        <taxon>Gammaproteobacteria</taxon>
        <taxon>Oceanospirillales</taxon>
        <taxon>Halomonadaceae</taxon>
        <taxon>Halomonas</taxon>
    </lineage>
</organism>
<gene>
    <name evidence="2" type="ORF">DEO68_02060</name>
</gene>
<keyword evidence="2" id="KW-0378">Hydrolase</keyword>
<feature type="domain" description="TnsA endonuclease N-terminal" evidence="1">
    <location>
        <begin position="7"/>
        <end position="86"/>
    </location>
</feature>
<name>A0A3D0KBT5_9GAMM</name>
<accession>A0A3D0KBT5</accession>
<dbReference type="Gene3D" id="3.40.1350.10">
    <property type="match status" value="1"/>
</dbReference>
<evidence type="ECO:0000313" key="2">
    <source>
        <dbReference type="EMBL" id="HCA00976.1"/>
    </source>
</evidence>
<keyword evidence="2" id="KW-0540">Nuclease</keyword>
<comment type="caution">
    <text evidence="2">The sequence shown here is derived from an EMBL/GenBank/DDBJ whole genome shotgun (WGS) entry which is preliminary data.</text>
</comment>
<keyword evidence="2" id="KW-0255">Endonuclease</keyword>
<reference evidence="2" key="1">
    <citation type="journal article" date="2018" name="Nat. Biotechnol.">
        <title>A standardized bacterial taxonomy based on genome phylogeny substantially revises the tree of life.</title>
        <authorList>
            <person name="Parks D.H."/>
            <person name="Chuvochina M."/>
            <person name="Waite D.W."/>
            <person name="Rinke C."/>
            <person name="Skarshewski A."/>
            <person name="Chaumeil P.A."/>
            <person name="Hugenholtz P."/>
        </authorList>
    </citation>
    <scope>NUCLEOTIDE SEQUENCE [LARGE SCALE GENOMIC DNA]</scope>
    <source>
        <strain evidence="2">UBA11284</strain>
    </source>
</reference>